<gene>
    <name evidence="4" type="ORF">IV52_GL001249</name>
</gene>
<evidence type="ECO:0000259" key="3">
    <source>
        <dbReference type="Pfam" id="PF23871"/>
    </source>
</evidence>
<organism evidence="4 5">
    <name type="scientific">Fructilactobacillus lindneri DSM 20690 = JCM 11027</name>
    <dbReference type="NCBI Taxonomy" id="1122148"/>
    <lineage>
        <taxon>Bacteria</taxon>
        <taxon>Bacillati</taxon>
        <taxon>Bacillota</taxon>
        <taxon>Bacilli</taxon>
        <taxon>Lactobacillales</taxon>
        <taxon>Lactobacillaceae</taxon>
        <taxon>Fructilactobacillus</taxon>
    </lineage>
</organism>
<reference evidence="4 5" key="1">
    <citation type="journal article" date="2015" name="Genome Announc.">
        <title>Expanding the biotechnology potential of lactobacilli through comparative genomics of 213 strains and associated genera.</title>
        <authorList>
            <person name="Sun Z."/>
            <person name="Harris H.M."/>
            <person name="McCann A."/>
            <person name="Guo C."/>
            <person name="Argimon S."/>
            <person name="Zhang W."/>
            <person name="Yang X."/>
            <person name="Jeffery I.B."/>
            <person name="Cooney J.C."/>
            <person name="Kagawa T.F."/>
            <person name="Liu W."/>
            <person name="Song Y."/>
            <person name="Salvetti E."/>
            <person name="Wrobel A."/>
            <person name="Rasinkangas P."/>
            <person name="Parkhill J."/>
            <person name="Rea M.C."/>
            <person name="O'Sullivan O."/>
            <person name="Ritari J."/>
            <person name="Douillard F.P."/>
            <person name="Paul Ross R."/>
            <person name="Yang R."/>
            <person name="Briner A.E."/>
            <person name="Felis G.E."/>
            <person name="de Vos W.M."/>
            <person name="Barrangou R."/>
            <person name="Klaenhammer T.R."/>
            <person name="Caufield P.W."/>
            <person name="Cui Y."/>
            <person name="Zhang H."/>
            <person name="O'Toole P.W."/>
        </authorList>
    </citation>
    <scope>NUCLEOTIDE SEQUENCE [LARGE SCALE GENOMIC DNA]</scope>
    <source>
        <strain evidence="4 5">DSM 20690</strain>
    </source>
</reference>
<dbReference type="Pfam" id="PF23871">
    <property type="entry name" value="DUF7226"/>
    <property type="match status" value="1"/>
</dbReference>
<evidence type="ECO:0000313" key="5">
    <source>
        <dbReference type="Proteomes" id="UP000051565"/>
    </source>
</evidence>
<evidence type="ECO:0000259" key="2">
    <source>
        <dbReference type="Pfam" id="PF22518"/>
    </source>
</evidence>
<sequence length="429" mass="49524">MDKSNKLDIAWNHLFAKYDILNEIDQNGVCKLKAEQIKEFREPRLMTKFDWSDARPKVFRENGLSVLPDSRGTYVIGKFKAYKKLEYEEVKPISVKMPEWIHSFDHFPVTSEAVALNIAQMTGMIDMIMGTNDGEPSAISTITGRLKSGELKYRIDLKDSKSPYSFSVHNSQVEIDAGFENLNNLLVIEAKNRIPQDFMIRQLYYPFRGYTNLNIDKKVLPVYLTHADNVYAFHVFEFTDPNNYSSIRRVKQVNFIVDQSLAITLENVKQISKDSPNLKDTITFPQADSLTRILDMLQHLRTPKDKFELGSDYQFNERQGDYYGNALRYLGFASKVERKFELTKLGKYVADLPNSDNRNKIIIKQILSTKCFNLIFVNTLHNGGEFDNDYIDHVLLDNAMSVRSSTTAKRRRSTVKNWLNWVLSTATAE</sequence>
<dbReference type="Proteomes" id="UP000051565">
    <property type="component" value="Unassembled WGS sequence"/>
</dbReference>
<dbReference type="InterPro" id="IPR054266">
    <property type="entry name" value="DUF6997"/>
</dbReference>
<dbReference type="Pfam" id="PF22518">
    <property type="entry name" value="DUF6997"/>
    <property type="match status" value="1"/>
</dbReference>
<dbReference type="Pfam" id="PF22515">
    <property type="entry name" value="DUF6996"/>
    <property type="match status" value="1"/>
</dbReference>
<protein>
    <submittedName>
        <fullName evidence="4">Uncharacterized protein</fullName>
    </submittedName>
</protein>
<dbReference type="PATRIC" id="fig|1122148.6.peg.1283"/>
<dbReference type="EMBL" id="JQBT01000035">
    <property type="protein sequence ID" value="KRN78312.1"/>
    <property type="molecule type" value="Genomic_DNA"/>
</dbReference>
<evidence type="ECO:0000259" key="1">
    <source>
        <dbReference type="Pfam" id="PF22515"/>
    </source>
</evidence>
<accession>A0A0R2JMB7</accession>
<comment type="caution">
    <text evidence="4">The sequence shown here is derived from an EMBL/GenBank/DDBJ whole genome shotgun (WGS) entry which is preliminary data.</text>
</comment>
<proteinExistence type="predicted"/>
<feature type="domain" description="DUF7226" evidence="3">
    <location>
        <begin position="292"/>
        <end position="425"/>
    </location>
</feature>
<dbReference type="InterPro" id="IPR055650">
    <property type="entry name" value="DUF7226"/>
</dbReference>
<keyword evidence="5" id="KW-1185">Reference proteome</keyword>
<dbReference type="OrthoDB" id="9774819at2"/>
<dbReference type="AlphaFoldDB" id="A0A0R2JMB7"/>
<dbReference type="InterPro" id="IPR054265">
    <property type="entry name" value="DUF6996"/>
</dbReference>
<feature type="domain" description="DUF6996" evidence="1">
    <location>
        <begin position="8"/>
        <end position="76"/>
    </location>
</feature>
<evidence type="ECO:0000313" key="4">
    <source>
        <dbReference type="EMBL" id="KRN78312.1"/>
    </source>
</evidence>
<feature type="domain" description="DUF6997" evidence="2">
    <location>
        <begin position="77"/>
        <end position="256"/>
    </location>
</feature>
<name>A0A0R2JMB7_9LACO</name>
<dbReference type="RefSeq" id="WP_054646903.1">
    <property type="nucleotide sequence ID" value="NZ_FUXS01000011.1"/>
</dbReference>